<dbReference type="Pfam" id="PF04882">
    <property type="entry name" value="Peroxin-3"/>
    <property type="match status" value="3"/>
</dbReference>
<dbReference type="GO" id="GO:0005778">
    <property type="term" value="C:peroxisomal membrane"/>
    <property type="evidence" value="ECO:0007669"/>
    <property type="project" value="InterPro"/>
</dbReference>
<evidence type="ECO:0000256" key="5">
    <source>
        <dbReference type="ARBA" id="ARBA00029630"/>
    </source>
</evidence>
<evidence type="ECO:0000256" key="1">
    <source>
        <dbReference type="ARBA" id="ARBA00011494"/>
    </source>
</evidence>
<protein>
    <recommendedName>
        <fullName evidence="2">Peroxisomal biogenesis factor 3</fullName>
    </recommendedName>
    <alternativeName>
        <fullName evidence="5">Peroxisomal assembly protein PEX3</fullName>
    </alternativeName>
</protein>
<proteinExistence type="predicted"/>
<organism evidence="7 8">
    <name type="scientific">Cyprinus carpio</name>
    <name type="common">Common carp</name>
    <dbReference type="NCBI Taxonomy" id="7962"/>
    <lineage>
        <taxon>Eukaryota</taxon>
        <taxon>Metazoa</taxon>
        <taxon>Chordata</taxon>
        <taxon>Craniata</taxon>
        <taxon>Vertebrata</taxon>
        <taxon>Euteleostomi</taxon>
        <taxon>Actinopterygii</taxon>
        <taxon>Neopterygii</taxon>
        <taxon>Teleostei</taxon>
        <taxon>Ostariophysi</taxon>
        <taxon>Cypriniformes</taxon>
        <taxon>Cyprinidae</taxon>
        <taxon>Cyprininae</taxon>
        <taxon>Cyprinus</taxon>
    </lineage>
</organism>
<dbReference type="InterPro" id="IPR006966">
    <property type="entry name" value="Peroxin-3"/>
</dbReference>
<evidence type="ECO:0000313" key="7">
    <source>
        <dbReference type="Ensembl" id="ENSCCRP00020090347.1"/>
    </source>
</evidence>
<dbReference type="GO" id="GO:0030674">
    <property type="term" value="F:protein-macromolecule adaptor activity"/>
    <property type="evidence" value="ECO:0007669"/>
    <property type="project" value="TreeGrafter"/>
</dbReference>
<name>A0A8C2J5G4_CYPCA</name>
<keyword evidence="3" id="KW-0962">Peroxisome biogenesis</keyword>
<sequence length="323" mass="36644">MLSSTWNFIKRHKRKFIFAGVFVGGVYLLGKYAQRKIQEMQEREATEYIAQARRQFHFESNLVDHVFLHRPANKLEIWEDLKIISFTRSIVAVYSTCMLVVLLRVQLNIIGGYLYLDNSVTKNGMTPLAPPDVQQQYLSSIQHLLGEGLIELITVVKKAVQEVLGPVSLKQSLSLQELEQQLTQVRQLVEEGCASSKHKSLSWYMMPDEENTLASQACGLTENDVTTIKLLNETRDILESPDFITVLCTCLSRGFIRFLDNMSEFFRPPQGDSNPSSTPDRLSHVSLPLAKIIPIINGQIHSICSEIPSHFVQVRTITCIDSF</sequence>
<evidence type="ECO:0000256" key="2">
    <source>
        <dbReference type="ARBA" id="ARBA00014294"/>
    </source>
</evidence>
<dbReference type="Ensembl" id="ENSCCRT00020098747.1">
    <property type="protein sequence ID" value="ENSCCRP00020090347.1"/>
    <property type="gene ID" value="ENSCCRG00020040818.1"/>
</dbReference>
<keyword evidence="6" id="KW-0472">Membrane</keyword>
<dbReference type="Proteomes" id="UP000694701">
    <property type="component" value="Unplaced"/>
</dbReference>
<comment type="function">
    <text evidence="4">Involved in peroxisome biosynthesis and integrity. Assembles membrane vesicles before the matrix proteins are translocated. As a docking factor for PEX19, is necessary for the import of peroxisomal membrane proteins in the peroxisomes.</text>
</comment>
<evidence type="ECO:0000256" key="6">
    <source>
        <dbReference type="SAM" id="Phobius"/>
    </source>
</evidence>
<dbReference type="GO" id="GO:0045046">
    <property type="term" value="P:protein import into peroxisome membrane"/>
    <property type="evidence" value="ECO:0007669"/>
    <property type="project" value="TreeGrafter"/>
</dbReference>
<reference evidence="7" key="1">
    <citation type="submission" date="2025-08" db="UniProtKB">
        <authorList>
            <consortium name="Ensembl"/>
        </authorList>
    </citation>
    <scope>IDENTIFICATION</scope>
</reference>
<dbReference type="AlphaFoldDB" id="A0A8C2J5G4"/>
<evidence type="ECO:0000313" key="8">
    <source>
        <dbReference type="Proteomes" id="UP000694701"/>
    </source>
</evidence>
<evidence type="ECO:0000256" key="3">
    <source>
        <dbReference type="ARBA" id="ARBA00022593"/>
    </source>
</evidence>
<dbReference type="PANTHER" id="PTHR28080:SF1">
    <property type="entry name" value="PEROXISOMAL BIOGENESIS FACTOR 3"/>
    <property type="match status" value="1"/>
</dbReference>
<keyword evidence="6" id="KW-1133">Transmembrane helix</keyword>
<comment type="subunit">
    <text evidence="1">Interacts with PEX19.</text>
</comment>
<dbReference type="PANTHER" id="PTHR28080">
    <property type="entry name" value="PEROXISOMAL BIOGENESIS FACTOR 3"/>
    <property type="match status" value="1"/>
</dbReference>
<evidence type="ECO:0000256" key="4">
    <source>
        <dbReference type="ARBA" id="ARBA00025338"/>
    </source>
</evidence>
<accession>A0A8C2J5G4</accession>
<keyword evidence="6" id="KW-0812">Transmembrane</keyword>
<feature type="transmembrane region" description="Helical" evidence="6">
    <location>
        <begin position="16"/>
        <end position="33"/>
    </location>
</feature>